<keyword evidence="2" id="KW-1185">Reference proteome</keyword>
<organism evidence="1 2">
    <name type="scientific">Nepenthes gracilis</name>
    <name type="common">Slender pitcher plant</name>
    <dbReference type="NCBI Taxonomy" id="150966"/>
    <lineage>
        <taxon>Eukaryota</taxon>
        <taxon>Viridiplantae</taxon>
        <taxon>Streptophyta</taxon>
        <taxon>Embryophyta</taxon>
        <taxon>Tracheophyta</taxon>
        <taxon>Spermatophyta</taxon>
        <taxon>Magnoliopsida</taxon>
        <taxon>eudicotyledons</taxon>
        <taxon>Gunneridae</taxon>
        <taxon>Pentapetalae</taxon>
        <taxon>Caryophyllales</taxon>
        <taxon>Nepenthaceae</taxon>
        <taxon>Nepenthes</taxon>
    </lineage>
</organism>
<proteinExistence type="predicted"/>
<accession>A0AAD3SV43</accession>
<dbReference type="AlphaFoldDB" id="A0AAD3SV43"/>
<name>A0AAD3SV43_NEPGR</name>
<dbReference type="EMBL" id="BSYO01000019">
    <property type="protein sequence ID" value="GMH18618.1"/>
    <property type="molecule type" value="Genomic_DNA"/>
</dbReference>
<protein>
    <submittedName>
        <fullName evidence="1">Uncharacterized protein</fullName>
    </submittedName>
</protein>
<evidence type="ECO:0000313" key="2">
    <source>
        <dbReference type="Proteomes" id="UP001279734"/>
    </source>
</evidence>
<evidence type="ECO:0000313" key="1">
    <source>
        <dbReference type="EMBL" id="GMH18618.1"/>
    </source>
</evidence>
<comment type="caution">
    <text evidence="1">The sequence shown here is derived from an EMBL/GenBank/DDBJ whole genome shotgun (WGS) entry which is preliminary data.</text>
</comment>
<dbReference type="Proteomes" id="UP001279734">
    <property type="component" value="Unassembled WGS sequence"/>
</dbReference>
<gene>
    <name evidence="1" type="ORF">Nepgr_020459</name>
</gene>
<reference evidence="1" key="1">
    <citation type="submission" date="2023-05" db="EMBL/GenBank/DDBJ databases">
        <title>Nepenthes gracilis genome sequencing.</title>
        <authorList>
            <person name="Fukushima K."/>
        </authorList>
    </citation>
    <scope>NUCLEOTIDE SEQUENCE</scope>
    <source>
        <strain evidence="1">SING2019-196</strain>
    </source>
</reference>
<sequence>MTGTSYILESGLSHRVYAGISVSPATPIFLSDYCKEVVGECHSVNHVMPCSSSVSSVPIPIPKLESEQNDVKSAEEVLASPNICCEGLNSDAIGCHLESAGFILVELIHVQDDNLDAKESGAEMLPRDRLCVTKQGSQLDDIGQHEVHGECAVAPMASAVECNPMVSHIGMTQQYPQRSVVAVPNSDALLGLSMEHVDGPKGITWSSVVTKNTLRADYAGYRLGRNHADGMCFSVAD</sequence>